<accession>A0A813IB11</accession>
<sequence>ASLEEVRRACRDRLLQAHPDKGGDPEVFQRVRRAWELLSAHLLFAGATRSSFRRVIPKAAAKPTKTQKSESAPNGSASRNISSKFLLMLGGTAESLRSEPRRTSLGSSAVPPRMKRKLPSVPVKPARAGRSASRLQSLNLCIPSPWPSGEDTKVKFRQENPRHPDSECYNRYERYKAATLIADARRLGAKYEDLFSDRTHGYLIILPGQDQIDSEMPPTRPPPNSSSSTSASSSSQATHKEACQCMANCDCVLDAVGGEATPEETAGMSAAGKIASVPKASVSASCASAEVDADPFTATLAQELQALPTQEEWRALLLSLPEDVRTLLAAHLRAVKTPPQESLPNGSATERLGSLWQHRAPSAVSASGTSRPVASVASGVSERCVDVIALAEHLRGLVTPAERQTMMATLPAKVQRALKEHLLAQKAAQAAEEAAQAAAEAAQPLAAEEAAQALAPSVHEEGLLRGAERPKAAAKRRAAAPM</sequence>
<feature type="compositionally biased region" description="Low complexity" evidence="1">
    <location>
        <begin position="225"/>
        <end position="235"/>
    </location>
</feature>
<evidence type="ECO:0000256" key="1">
    <source>
        <dbReference type="SAM" id="MobiDB-lite"/>
    </source>
</evidence>
<organism evidence="3 4">
    <name type="scientific">Polarella glacialis</name>
    <name type="common">Dinoflagellate</name>
    <dbReference type="NCBI Taxonomy" id="89957"/>
    <lineage>
        <taxon>Eukaryota</taxon>
        <taxon>Sar</taxon>
        <taxon>Alveolata</taxon>
        <taxon>Dinophyceae</taxon>
        <taxon>Suessiales</taxon>
        <taxon>Suessiaceae</taxon>
        <taxon>Polarella</taxon>
    </lineage>
</organism>
<dbReference type="PROSITE" id="PS50076">
    <property type="entry name" value="DNAJ_2"/>
    <property type="match status" value="1"/>
</dbReference>
<feature type="region of interest" description="Disordered" evidence="1">
    <location>
        <begin position="95"/>
        <end position="134"/>
    </location>
</feature>
<protein>
    <recommendedName>
        <fullName evidence="2">J domain-containing protein</fullName>
    </recommendedName>
</protein>
<evidence type="ECO:0000313" key="3">
    <source>
        <dbReference type="EMBL" id="CAE8649726.1"/>
    </source>
</evidence>
<feature type="domain" description="J" evidence="2">
    <location>
        <begin position="1"/>
        <end position="56"/>
    </location>
</feature>
<dbReference type="Proteomes" id="UP000626109">
    <property type="component" value="Unassembled WGS sequence"/>
</dbReference>
<dbReference type="Gene3D" id="1.10.287.110">
    <property type="entry name" value="DnaJ domain"/>
    <property type="match status" value="1"/>
</dbReference>
<feature type="compositionally biased region" description="Basic residues" evidence="1">
    <location>
        <begin position="472"/>
        <end position="482"/>
    </location>
</feature>
<feature type="compositionally biased region" description="Basic and acidic residues" evidence="1">
    <location>
        <begin position="461"/>
        <end position="471"/>
    </location>
</feature>
<feature type="non-terminal residue" evidence="3">
    <location>
        <position position="482"/>
    </location>
</feature>
<dbReference type="SUPFAM" id="SSF46565">
    <property type="entry name" value="Chaperone J-domain"/>
    <property type="match status" value="1"/>
</dbReference>
<reference evidence="3" key="1">
    <citation type="submission" date="2021-02" db="EMBL/GenBank/DDBJ databases">
        <authorList>
            <person name="Dougan E. K."/>
            <person name="Rhodes N."/>
            <person name="Thang M."/>
            <person name="Chan C."/>
        </authorList>
    </citation>
    <scope>NUCLEOTIDE SEQUENCE</scope>
</reference>
<evidence type="ECO:0000259" key="2">
    <source>
        <dbReference type="PROSITE" id="PS50076"/>
    </source>
</evidence>
<feature type="compositionally biased region" description="Polar residues" evidence="1">
    <location>
        <begin position="69"/>
        <end position="78"/>
    </location>
</feature>
<feature type="region of interest" description="Disordered" evidence="1">
    <location>
        <begin position="211"/>
        <end position="235"/>
    </location>
</feature>
<dbReference type="EMBL" id="CAJNNW010008081">
    <property type="protein sequence ID" value="CAE8649726.1"/>
    <property type="molecule type" value="Genomic_DNA"/>
</dbReference>
<proteinExistence type="predicted"/>
<dbReference type="AlphaFoldDB" id="A0A813IB11"/>
<comment type="caution">
    <text evidence="3">The sequence shown here is derived from an EMBL/GenBank/DDBJ whole genome shotgun (WGS) entry which is preliminary data.</text>
</comment>
<evidence type="ECO:0000313" key="4">
    <source>
        <dbReference type="Proteomes" id="UP000626109"/>
    </source>
</evidence>
<dbReference type="InterPro" id="IPR001623">
    <property type="entry name" value="DnaJ_domain"/>
</dbReference>
<dbReference type="InterPro" id="IPR036869">
    <property type="entry name" value="J_dom_sf"/>
</dbReference>
<feature type="region of interest" description="Disordered" evidence="1">
    <location>
        <begin position="59"/>
        <end position="78"/>
    </location>
</feature>
<feature type="region of interest" description="Disordered" evidence="1">
    <location>
        <begin position="461"/>
        <end position="482"/>
    </location>
</feature>
<gene>
    <name evidence="3" type="ORF">PGLA2088_LOCUS7680</name>
</gene>
<name>A0A813IB11_POLGL</name>